<dbReference type="AlphaFoldDB" id="E0DE64"/>
<sequence length="447" mass="51347">MPPTPNDLKNLADRNRETPEGILKRLINTITTTKPLHSNSQNPIELKNRATKQVLSRHLAIQLTNHARGKIMISGGTSLMLRAPDARITEDLDILTLFNPTTKAMDALCELMSEDKNDPFTYECFHADDIKSRKGNSFEIDVYLHGRFQSTIKMDAIKARGRELNQQGMFNGVTKLRVRDPLLSTHNDKKELTTLQLISPEKYLAGKIAGLFRIQSGKLQKVLRWKDLRDITTLATSLPIDSDKFQKALNDLVIDSHGSFTIPTRQNMTEFFTQAQKNRDYIDSGNDNFYQINRFSVETMVKILSELLKCPKGSLWELDVHDPQLQNLENQQKSSQFTIQDLQNFDMKIWEVKDTTTDKDTRSLHGAFDCECNKHVKLTDAKSTYYMTDPRELIEAGIPAQLMLDEGLEREEEVMSIQEEQWDTEEDEEWFAAREDNDEDDENELGL</sequence>
<feature type="region of interest" description="Disordered" evidence="1">
    <location>
        <begin position="418"/>
        <end position="447"/>
    </location>
</feature>
<dbReference type="EMBL" id="ACSH02000004">
    <property type="protein sequence ID" value="EFM49447.1"/>
    <property type="molecule type" value="Genomic_DNA"/>
</dbReference>
<accession>E0DE64</accession>
<organism evidence="2 3">
    <name type="scientific">Corynebacterium matruchotii ATCC 14266</name>
    <dbReference type="NCBI Taxonomy" id="553207"/>
    <lineage>
        <taxon>Bacteria</taxon>
        <taxon>Bacillati</taxon>
        <taxon>Actinomycetota</taxon>
        <taxon>Actinomycetes</taxon>
        <taxon>Mycobacteriales</taxon>
        <taxon>Corynebacteriaceae</taxon>
        <taxon>Corynebacterium</taxon>
    </lineage>
</organism>
<dbReference type="RefSeq" id="WP_005525115.1">
    <property type="nucleotide sequence ID" value="NZ_ACSH02000004.1"/>
</dbReference>
<name>E0DE64_9CORY</name>
<gene>
    <name evidence="2" type="ORF">HMPREF0299_7259</name>
</gene>
<dbReference type="InterPro" id="IPR014942">
    <property type="entry name" value="AbiEii"/>
</dbReference>
<reference evidence="2" key="1">
    <citation type="submission" date="2010-08" db="EMBL/GenBank/DDBJ databases">
        <authorList>
            <person name="Harkins D.M."/>
            <person name="Madupu R."/>
            <person name="Durkin A.S."/>
            <person name="Torralba M."/>
            <person name="Methe B."/>
            <person name="Sutton G.G."/>
            <person name="Nelson K.E."/>
        </authorList>
    </citation>
    <scope>NUCLEOTIDE SEQUENCE [LARGE SCALE GENOMIC DNA]</scope>
    <source>
        <strain evidence="2">ATCC 14266</strain>
    </source>
</reference>
<evidence type="ECO:0000313" key="2">
    <source>
        <dbReference type="EMBL" id="EFM49447.1"/>
    </source>
</evidence>
<dbReference type="OrthoDB" id="4084402at2"/>
<evidence type="ECO:0000256" key="1">
    <source>
        <dbReference type="SAM" id="MobiDB-lite"/>
    </source>
</evidence>
<dbReference type="GeneID" id="84575271"/>
<dbReference type="Pfam" id="PF08843">
    <property type="entry name" value="AbiEii"/>
    <property type="match status" value="1"/>
</dbReference>
<protein>
    <recommendedName>
        <fullName evidence="4">Nucleotidyl transferase AbiEii/AbiGii toxin family protein</fullName>
    </recommendedName>
</protein>
<evidence type="ECO:0000313" key="3">
    <source>
        <dbReference type="Proteomes" id="UP000004218"/>
    </source>
</evidence>
<comment type="caution">
    <text evidence="2">The sequence shown here is derived from an EMBL/GenBank/DDBJ whole genome shotgun (WGS) entry which is preliminary data.</text>
</comment>
<keyword evidence="3" id="KW-1185">Reference proteome</keyword>
<proteinExistence type="predicted"/>
<dbReference type="Proteomes" id="UP000004218">
    <property type="component" value="Unassembled WGS sequence"/>
</dbReference>
<evidence type="ECO:0008006" key="4">
    <source>
        <dbReference type="Google" id="ProtNLM"/>
    </source>
</evidence>